<dbReference type="RefSeq" id="WP_252852134.1">
    <property type="nucleotide sequence ID" value="NZ_JAMXLR010000028.1"/>
</dbReference>
<comment type="caution">
    <text evidence="2">The sequence shown here is derived from an EMBL/GenBank/DDBJ whole genome shotgun (WGS) entry which is preliminary data.</text>
</comment>
<protein>
    <submittedName>
        <fullName evidence="2">Uncharacterized protein</fullName>
    </submittedName>
</protein>
<keyword evidence="1" id="KW-0812">Transmembrane</keyword>
<accession>A0A9X2F9C0</accession>
<organism evidence="2 3">
    <name type="scientific">Aeoliella straminimaris</name>
    <dbReference type="NCBI Taxonomy" id="2954799"/>
    <lineage>
        <taxon>Bacteria</taxon>
        <taxon>Pseudomonadati</taxon>
        <taxon>Planctomycetota</taxon>
        <taxon>Planctomycetia</taxon>
        <taxon>Pirellulales</taxon>
        <taxon>Lacipirellulaceae</taxon>
        <taxon>Aeoliella</taxon>
    </lineage>
</organism>
<feature type="transmembrane region" description="Helical" evidence="1">
    <location>
        <begin position="53"/>
        <end position="69"/>
    </location>
</feature>
<reference evidence="2" key="1">
    <citation type="submission" date="2022-06" db="EMBL/GenBank/DDBJ databases">
        <title>Aeoliella straminimaris, a novel planctomycete from sediments.</title>
        <authorList>
            <person name="Vitorino I.R."/>
            <person name="Lage O.M."/>
        </authorList>
    </citation>
    <scope>NUCLEOTIDE SEQUENCE</scope>
    <source>
        <strain evidence="2">ICT_H6.2</strain>
    </source>
</reference>
<feature type="transmembrane region" description="Helical" evidence="1">
    <location>
        <begin position="81"/>
        <end position="102"/>
    </location>
</feature>
<keyword evidence="1" id="KW-0472">Membrane</keyword>
<dbReference type="Proteomes" id="UP001155241">
    <property type="component" value="Unassembled WGS sequence"/>
</dbReference>
<feature type="transmembrane region" description="Helical" evidence="1">
    <location>
        <begin position="28"/>
        <end position="47"/>
    </location>
</feature>
<evidence type="ECO:0000313" key="2">
    <source>
        <dbReference type="EMBL" id="MCO6044028.1"/>
    </source>
</evidence>
<proteinExistence type="predicted"/>
<keyword evidence="3" id="KW-1185">Reference proteome</keyword>
<sequence>MNPYQAPRTQSKTAAEQRRWPFDICRQVGLYLQLLSGIGVAWMLVSWFRSGNLELDLLSLVLLWSAFGLRRQSWAARQAAIVVLSLMVLVSIGLACTAAVLGTDNVELTVGVEIESPRLWQLLLFTAGVLALTGPPLYLLLTRQARRECLYRSPRLQYGDYNSDDSS</sequence>
<gene>
    <name evidence="2" type="ORF">NG895_08915</name>
</gene>
<name>A0A9X2F9C0_9BACT</name>
<dbReference type="EMBL" id="JAMXLR010000028">
    <property type="protein sequence ID" value="MCO6044028.1"/>
    <property type="molecule type" value="Genomic_DNA"/>
</dbReference>
<feature type="transmembrane region" description="Helical" evidence="1">
    <location>
        <begin position="122"/>
        <end position="141"/>
    </location>
</feature>
<evidence type="ECO:0000313" key="3">
    <source>
        <dbReference type="Proteomes" id="UP001155241"/>
    </source>
</evidence>
<evidence type="ECO:0000256" key="1">
    <source>
        <dbReference type="SAM" id="Phobius"/>
    </source>
</evidence>
<dbReference type="AlphaFoldDB" id="A0A9X2F9C0"/>
<keyword evidence="1" id="KW-1133">Transmembrane helix</keyword>